<dbReference type="AlphaFoldDB" id="A0A2A2H9F6"/>
<keyword evidence="3" id="KW-1185">Reference proteome</keyword>
<dbReference type="Gene3D" id="1.20.1290.10">
    <property type="entry name" value="AhpD-like"/>
    <property type="match status" value="1"/>
</dbReference>
<dbReference type="SUPFAM" id="SSF69118">
    <property type="entry name" value="AhpD-like"/>
    <property type="match status" value="1"/>
</dbReference>
<evidence type="ECO:0000313" key="2">
    <source>
        <dbReference type="EMBL" id="PAV06027.1"/>
    </source>
</evidence>
<organism evidence="2 3">
    <name type="scientific">Methanobacterium bryantii</name>
    <dbReference type="NCBI Taxonomy" id="2161"/>
    <lineage>
        <taxon>Archaea</taxon>
        <taxon>Methanobacteriati</taxon>
        <taxon>Methanobacteriota</taxon>
        <taxon>Methanomada group</taxon>
        <taxon>Methanobacteria</taxon>
        <taxon>Methanobacteriales</taxon>
        <taxon>Methanobacteriaceae</taxon>
        <taxon>Methanobacterium</taxon>
    </lineage>
</organism>
<dbReference type="PANTHER" id="PTHR33930:SF2">
    <property type="entry name" value="BLR3452 PROTEIN"/>
    <property type="match status" value="1"/>
</dbReference>
<dbReference type="GO" id="GO:0051920">
    <property type="term" value="F:peroxiredoxin activity"/>
    <property type="evidence" value="ECO:0007669"/>
    <property type="project" value="InterPro"/>
</dbReference>
<feature type="domain" description="Carboxymuconolactone decarboxylase-like" evidence="1">
    <location>
        <begin position="32"/>
        <end position="113"/>
    </location>
</feature>
<evidence type="ECO:0000313" key="3">
    <source>
        <dbReference type="Proteomes" id="UP000217784"/>
    </source>
</evidence>
<dbReference type="PANTHER" id="PTHR33930">
    <property type="entry name" value="ALKYL HYDROPEROXIDE REDUCTASE AHPD"/>
    <property type="match status" value="1"/>
</dbReference>
<evidence type="ECO:0000259" key="1">
    <source>
        <dbReference type="Pfam" id="PF02627"/>
    </source>
</evidence>
<comment type="caution">
    <text evidence="2">The sequence shown here is derived from an EMBL/GenBank/DDBJ whole genome shotgun (WGS) entry which is preliminary data.</text>
</comment>
<protein>
    <recommendedName>
        <fullName evidence="1">Carboxymuconolactone decarboxylase-like domain-containing protein</fullName>
    </recommendedName>
</protein>
<proteinExistence type="predicted"/>
<dbReference type="EMBL" id="LMVM01000001">
    <property type="protein sequence ID" value="PAV06027.1"/>
    <property type="molecule type" value="Genomic_DNA"/>
</dbReference>
<dbReference type="RefSeq" id="WP_069583477.1">
    <property type="nucleotide sequence ID" value="NZ_LMVM01000001.1"/>
</dbReference>
<dbReference type="GeneID" id="300259502"/>
<reference evidence="2 3" key="1">
    <citation type="journal article" date="2017" name="BMC Genomics">
        <title>Genomic analysis of methanogenic archaea reveals a shift towards energy conservation.</title>
        <authorList>
            <person name="Gilmore S.P."/>
            <person name="Henske J.K."/>
            <person name="Sexton J.A."/>
            <person name="Solomon K.V."/>
            <person name="Seppala S."/>
            <person name="Yoo J.I."/>
            <person name="Huyett L.M."/>
            <person name="Pressman A."/>
            <person name="Cogan J.Z."/>
            <person name="Kivenson V."/>
            <person name="Peng X."/>
            <person name="Tan Y."/>
            <person name="Valentine D.L."/>
            <person name="O'Malley M.A."/>
        </authorList>
    </citation>
    <scope>NUCLEOTIDE SEQUENCE [LARGE SCALE GENOMIC DNA]</scope>
    <source>
        <strain evidence="2 3">M.o.H.</strain>
    </source>
</reference>
<dbReference type="Proteomes" id="UP000217784">
    <property type="component" value="Unassembled WGS sequence"/>
</dbReference>
<dbReference type="Pfam" id="PF02627">
    <property type="entry name" value="CMD"/>
    <property type="match status" value="1"/>
</dbReference>
<gene>
    <name evidence="2" type="ORF">ASJ80_14375</name>
</gene>
<sequence length="120" mass="12997">MVHEEGHEAIKKARKLMGFSPDILDMYEKLNPKLLDVISEFDDIILKDGALPTKTKRLIALGIIISGKCGYCVEQQLHAAINAGATKEEIADLLGVVLLTSGAPALANCRDIVSDVIKKL</sequence>
<dbReference type="InterPro" id="IPR003779">
    <property type="entry name" value="CMD-like"/>
</dbReference>
<accession>A0A2A2H9F6</accession>
<dbReference type="OrthoDB" id="145189at2157"/>
<dbReference type="InterPro" id="IPR029032">
    <property type="entry name" value="AhpD-like"/>
</dbReference>
<name>A0A2A2H9F6_METBR</name>